<accession>A0A8H3AD75</accession>
<proteinExistence type="predicted"/>
<dbReference type="Proteomes" id="UP000663843">
    <property type="component" value="Unassembled WGS sequence"/>
</dbReference>
<evidence type="ECO:0000313" key="2">
    <source>
        <dbReference type="Proteomes" id="UP000663843"/>
    </source>
</evidence>
<protein>
    <submittedName>
        <fullName evidence="1">Uncharacterized protein</fullName>
    </submittedName>
</protein>
<organism evidence="1 2">
    <name type="scientific">Rhizoctonia solani</name>
    <dbReference type="NCBI Taxonomy" id="456999"/>
    <lineage>
        <taxon>Eukaryota</taxon>
        <taxon>Fungi</taxon>
        <taxon>Dikarya</taxon>
        <taxon>Basidiomycota</taxon>
        <taxon>Agaricomycotina</taxon>
        <taxon>Agaricomycetes</taxon>
        <taxon>Cantharellales</taxon>
        <taxon>Ceratobasidiaceae</taxon>
        <taxon>Rhizoctonia</taxon>
    </lineage>
</organism>
<comment type="caution">
    <text evidence="1">The sequence shown here is derived from an EMBL/GenBank/DDBJ whole genome shotgun (WGS) entry which is preliminary data.</text>
</comment>
<evidence type="ECO:0000313" key="1">
    <source>
        <dbReference type="EMBL" id="CAE6415262.1"/>
    </source>
</evidence>
<dbReference type="AlphaFoldDB" id="A0A8H3AD75"/>
<dbReference type="EMBL" id="CAJMWT010001692">
    <property type="protein sequence ID" value="CAE6415262.1"/>
    <property type="molecule type" value="Genomic_DNA"/>
</dbReference>
<gene>
    <name evidence="1" type="ORF">RDB_LOCUS48099</name>
</gene>
<sequence length="343" mass="39774">MLLQRMSTDCEPILLFSRCVMVVVSELGTHSEGDNKESYNCVLGWSCCHECPRESEIASRSDASMLLKLLWDDDKQFTKAMLWTYSPGLSSVMYLLWRYVIYERYLQAHPSPERFIIPFMDVFWRCVLSAPPDQFVAFSLINTFTFRHTLIWRNTPARPELADSRLLIQAGIDQLHLGTLPPYGLELLKENLLVDDIPGVLFFLHRHFTPGCEDLIPLLIGTTIRRFWMIFLEEKLGRDILLLSLTYSFGWFQGFIECLKEPTDKNEYIKEQTLLQVLDNDLISFIGCIILFLNPTPPLLQLSGEPERNEKFLRGCEKLFHLLGDLPSGNRLDEHFDSRNVGW</sequence>
<name>A0A8H3AD75_9AGAM</name>
<reference evidence="1" key="1">
    <citation type="submission" date="2021-01" db="EMBL/GenBank/DDBJ databases">
        <authorList>
            <person name="Kaushik A."/>
        </authorList>
    </citation>
    <scope>NUCLEOTIDE SEQUENCE</scope>
    <source>
        <strain evidence="1">AG2-2IIIB</strain>
    </source>
</reference>